<name>A0A8H4XKM0_9HYPO</name>
<evidence type="ECO:0000313" key="3">
    <source>
        <dbReference type="Proteomes" id="UP000635477"/>
    </source>
</evidence>
<keyword evidence="1" id="KW-0732">Signal</keyword>
<evidence type="ECO:0000313" key="2">
    <source>
        <dbReference type="EMBL" id="KAF4979096.1"/>
    </source>
</evidence>
<keyword evidence="3" id="KW-1185">Reference proteome</keyword>
<dbReference type="AlphaFoldDB" id="A0A8H4XKM0"/>
<sequence>MHLAKVLPLATLLLSSTASPQEQDSIKHLEARGDFHEPCSPLWTAARSVRQAFVDRRPQVDPSQLTSFDNFFQYYESGMYNMLEACGTLQRF</sequence>
<comment type="caution">
    <text evidence="2">The sequence shown here is derived from an EMBL/GenBank/DDBJ whole genome shotgun (WGS) entry which is preliminary data.</text>
</comment>
<dbReference type="EMBL" id="JABEYC010000318">
    <property type="protein sequence ID" value="KAF4979096.1"/>
    <property type="molecule type" value="Genomic_DNA"/>
</dbReference>
<dbReference type="Proteomes" id="UP000635477">
    <property type="component" value="Unassembled WGS sequence"/>
</dbReference>
<accession>A0A8H4XKM0</accession>
<gene>
    <name evidence="2" type="ORF">FZEAL_4632</name>
</gene>
<reference evidence="2" key="1">
    <citation type="journal article" date="2020" name="BMC Genomics">
        <title>Correction to: Identification and distribution of gene clusters required for synthesis of sphingolipid metabolism inhibitors in diverse species of the filamentous fungus Fusarium.</title>
        <authorList>
            <person name="Kim H.S."/>
            <person name="Lohmar J.M."/>
            <person name="Busman M."/>
            <person name="Brown D.W."/>
            <person name="Naumann T.A."/>
            <person name="Divon H.H."/>
            <person name="Lysoe E."/>
            <person name="Uhlig S."/>
            <person name="Proctor R.H."/>
        </authorList>
    </citation>
    <scope>NUCLEOTIDE SEQUENCE</scope>
    <source>
        <strain evidence="2">NRRL 22465</strain>
    </source>
</reference>
<evidence type="ECO:0000256" key="1">
    <source>
        <dbReference type="SAM" id="SignalP"/>
    </source>
</evidence>
<proteinExistence type="predicted"/>
<dbReference type="OrthoDB" id="4848575at2759"/>
<feature type="signal peptide" evidence="1">
    <location>
        <begin position="1"/>
        <end position="18"/>
    </location>
</feature>
<reference evidence="2" key="2">
    <citation type="submission" date="2020-05" db="EMBL/GenBank/DDBJ databases">
        <authorList>
            <person name="Kim H.-S."/>
            <person name="Proctor R.H."/>
            <person name="Brown D.W."/>
        </authorList>
    </citation>
    <scope>NUCLEOTIDE SEQUENCE</scope>
    <source>
        <strain evidence="2">NRRL 22465</strain>
    </source>
</reference>
<organism evidence="2 3">
    <name type="scientific">Fusarium zealandicum</name>
    <dbReference type="NCBI Taxonomy" id="1053134"/>
    <lineage>
        <taxon>Eukaryota</taxon>
        <taxon>Fungi</taxon>
        <taxon>Dikarya</taxon>
        <taxon>Ascomycota</taxon>
        <taxon>Pezizomycotina</taxon>
        <taxon>Sordariomycetes</taxon>
        <taxon>Hypocreomycetidae</taxon>
        <taxon>Hypocreales</taxon>
        <taxon>Nectriaceae</taxon>
        <taxon>Fusarium</taxon>
        <taxon>Fusarium staphyleae species complex</taxon>
    </lineage>
</organism>
<protein>
    <submittedName>
        <fullName evidence="2">Uncharacterized protein</fullName>
    </submittedName>
</protein>
<feature type="chain" id="PRO_5034900031" evidence="1">
    <location>
        <begin position="19"/>
        <end position="92"/>
    </location>
</feature>